<dbReference type="InterPro" id="IPR001179">
    <property type="entry name" value="PPIase_FKBP_dom"/>
</dbReference>
<keyword evidence="5" id="KW-0963">Cytoplasm</keyword>
<evidence type="ECO:0000256" key="4">
    <source>
        <dbReference type="ARBA" id="ARBA00013194"/>
    </source>
</evidence>
<dbReference type="InterPro" id="IPR046357">
    <property type="entry name" value="PPIase_dom_sf"/>
</dbReference>
<evidence type="ECO:0000259" key="9">
    <source>
        <dbReference type="PROSITE" id="PS50059"/>
    </source>
</evidence>
<accession>A0A5J4L3C0</accession>
<organism evidence="10">
    <name type="scientific">hot springs metagenome</name>
    <dbReference type="NCBI Taxonomy" id="433727"/>
    <lineage>
        <taxon>unclassified sequences</taxon>
        <taxon>metagenomes</taxon>
        <taxon>ecological metagenomes</taxon>
    </lineage>
</organism>
<feature type="domain" description="PPIase FKBP-type" evidence="9">
    <location>
        <begin position="7"/>
        <end position="101"/>
    </location>
</feature>
<dbReference type="SUPFAM" id="SSF54534">
    <property type="entry name" value="FKBP-like"/>
    <property type="match status" value="1"/>
</dbReference>
<dbReference type="Gene3D" id="3.10.50.40">
    <property type="match status" value="1"/>
</dbReference>
<protein>
    <recommendedName>
        <fullName evidence="4">peptidylprolyl isomerase</fullName>
        <ecNumber evidence="4">5.2.1.8</ecNumber>
    </recommendedName>
</protein>
<reference evidence="10" key="1">
    <citation type="submission" date="2019-10" db="EMBL/GenBank/DDBJ databases">
        <title>Metagenomic sequencing of thiosulfate-disproportionating enrichment culture.</title>
        <authorList>
            <person name="Umezawa K."/>
            <person name="Kojima H."/>
            <person name="Fukui M."/>
        </authorList>
    </citation>
    <scope>NUCLEOTIDE SEQUENCE</scope>
    <source>
        <strain evidence="10">45J</strain>
    </source>
</reference>
<dbReference type="GO" id="GO:0042026">
    <property type="term" value="P:protein refolding"/>
    <property type="evidence" value="ECO:0007669"/>
    <property type="project" value="UniProtKB-ARBA"/>
</dbReference>
<sequence>MKTVKQGDTIRVHYTGRLEDGTVFDSSENRPPLEFTVGEGEVISGLERGVVGMNIGETKIITIPPELGYGHYMKERIFEMDRKKMPGNFNIDVGLRLQMYRADGMPVMVTVIGISENTLTMDANHPLAGKTLIFETKLVEIV</sequence>
<evidence type="ECO:0000256" key="7">
    <source>
        <dbReference type="ARBA" id="ARBA00023186"/>
    </source>
</evidence>
<dbReference type="PROSITE" id="PS50059">
    <property type="entry name" value="FKBP_PPIASE"/>
    <property type="match status" value="1"/>
</dbReference>
<proteinExistence type="inferred from homology"/>
<dbReference type="GO" id="GO:0003755">
    <property type="term" value="F:peptidyl-prolyl cis-trans isomerase activity"/>
    <property type="evidence" value="ECO:0007669"/>
    <property type="project" value="UniProtKB-KW"/>
</dbReference>
<dbReference type="GO" id="GO:0005737">
    <property type="term" value="C:cytoplasm"/>
    <property type="evidence" value="ECO:0007669"/>
    <property type="project" value="UniProtKB-SubCell"/>
</dbReference>
<comment type="similarity">
    <text evidence="3">Belongs to the FKBP-type PPIase family.</text>
</comment>
<keyword evidence="6" id="KW-0697">Rotamase</keyword>
<dbReference type="PANTHER" id="PTHR47861">
    <property type="entry name" value="FKBP-TYPE PEPTIDYL-PROLYL CIS-TRANS ISOMERASE SLYD"/>
    <property type="match status" value="1"/>
</dbReference>
<evidence type="ECO:0000256" key="2">
    <source>
        <dbReference type="ARBA" id="ARBA00004496"/>
    </source>
</evidence>
<gene>
    <name evidence="10" type="ORF">A45J_1090</name>
</gene>
<dbReference type="EC" id="5.2.1.8" evidence="4"/>
<dbReference type="AlphaFoldDB" id="A0A5J4L3C0"/>
<name>A0A5J4L3C0_9ZZZZ</name>
<evidence type="ECO:0000256" key="8">
    <source>
        <dbReference type="ARBA" id="ARBA00023235"/>
    </source>
</evidence>
<dbReference type="Pfam" id="PF00254">
    <property type="entry name" value="FKBP_C"/>
    <property type="match status" value="1"/>
</dbReference>
<comment type="catalytic activity">
    <reaction evidence="1">
        <text>[protein]-peptidylproline (omega=180) = [protein]-peptidylproline (omega=0)</text>
        <dbReference type="Rhea" id="RHEA:16237"/>
        <dbReference type="Rhea" id="RHEA-COMP:10747"/>
        <dbReference type="Rhea" id="RHEA-COMP:10748"/>
        <dbReference type="ChEBI" id="CHEBI:83833"/>
        <dbReference type="ChEBI" id="CHEBI:83834"/>
        <dbReference type="EC" id="5.2.1.8"/>
    </reaction>
</comment>
<evidence type="ECO:0000313" key="10">
    <source>
        <dbReference type="EMBL" id="GER93351.1"/>
    </source>
</evidence>
<keyword evidence="8 10" id="KW-0413">Isomerase</keyword>
<evidence type="ECO:0000256" key="6">
    <source>
        <dbReference type="ARBA" id="ARBA00023110"/>
    </source>
</evidence>
<evidence type="ECO:0000256" key="3">
    <source>
        <dbReference type="ARBA" id="ARBA00006577"/>
    </source>
</evidence>
<comment type="subcellular location">
    <subcellularLocation>
        <location evidence="2">Cytoplasm</location>
    </subcellularLocation>
</comment>
<evidence type="ECO:0000256" key="5">
    <source>
        <dbReference type="ARBA" id="ARBA00022490"/>
    </source>
</evidence>
<dbReference type="PANTHER" id="PTHR47861:SF3">
    <property type="entry name" value="FKBP-TYPE PEPTIDYL-PROLYL CIS-TRANS ISOMERASE SLYD"/>
    <property type="match status" value="1"/>
</dbReference>
<evidence type="ECO:0000256" key="1">
    <source>
        <dbReference type="ARBA" id="ARBA00000971"/>
    </source>
</evidence>
<dbReference type="EMBL" id="BLAB01000001">
    <property type="protein sequence ID" value="GER93351.1"/>
    <property type="molecule type" value="Genomic_DNA"/>
</dbReference>
<keyword evidence="7" id="KW-0143">Chaperone</keyword>
<comment type="caution">
    <text evidence="10">The sequence shown here is derived from an EMBL/GenBank/DDBJ whole genome shotgun (WGS) entry which is preliminary data.</text>
</comment>